<dbReference type="Gene3D" id="3.40.50.150">
    <property type="entry name" value="Vaccinia Virus protein VP39"/>
    <property type="match status" value="1"/>
</dbReference>
<dbReference type="GO" id="GO:0008168">
    <property type="term" value="F:methyltransferase activity"/>
    <property type="evidence" value="ECO:0007669"/>
    <property type="project" value="UniProtKB-KW"/>
</dbReference>
<dbReference type="GO" id="GO:0032259">
    <property type="term" value="P:methylation"/>
    <property type="evidence" value="ECO:0007669"/>
    <property type="project" value="UniProtKB-KW"/>
</dbReference>
<dbReference type="RefSeq" id="WP_274150364.1">
    <property type="nucleotide sequence ID" value="NZ_CP117811.1"/>
</dbReference>
<dbReference type="CDD" id="cd02440">
    <property type="entry name" value="AdoMet_MTases"/>
    <property type="match status" value="1"/>
</dbReference>
<gene>
    <name evidence="5" type="ORF">PQO03_11280</name>
</gene>
<keyword evidence="4" id="KW-0949">S-adenosyl-L-methionine</keyword>
<reference evidence="5 6" key="1">
    <citation type="submission" date="2023-02" db="EMBL/GenBank/DDBJ databases">
        <title>Genome sequence of Lentisphaera profundi SAORIC-696.</title>
        <authorList>
            <person name="Kim e."/>
            <person name="Cho J.-C."/>
            <person name="Choi A."/>
            <person name="Kang I."/>
        </authorList>
    </citation>
    <scope>NUCLEOTIDE SEQUENCE [LARGE SCALE GENOMIC DNA]</scope>
    <source>
        <strain evidence="5 6">SAORIC-696</strain>
    </source>
</reference>
<accession>A0ABY7VQ32</accession>
<dbReference type="EMBL" id="CP117811">
    <property type="protein sequence ID" value="WDE96290.1"/>
    <property type="molecule type" value="Genomic_DNA"/>
</dbReference>
<organism evidence="5 6">
    <name type="scientific">Lentisphaera profundi</name>
    <dbReference type="NCBI Taxonomy" id="1658616"/>
    <lineage>
        <taxon>Bacteria</taxon>
        <taxon>Pseudomonadati</taxon>
        <taxon>Lentisphaerota</taxon>
        <taxon>Lentisphaeria</taxon>
        <taxon>Lentisphaerales</taxon>
        <taxon>Lentisphaeraceae</taxon>
        <taxon>Lentisphaera</taxon>
    </lineage>
</organism>
<keyword evidence="1" id="KW-0597">Phosphoprotein</keyword>
<evidence type="ECO:0000313" key="6">
    <source>
        <dbReference type="Proteomes" id="UP001214250"/>
    </source>
</evidence>
<dbReference type="PANTHER" id="PTHR32183">
    <property type="match status" value="1"/>
</dbReference>
<sequence>MRTKGNEKAESWDKIYREGKPGWDIAKPAPPFVDLVKQNPDWLTPGTLISFGCGGGHDANYFSQEGYTVTALDFSSEAIKLAKNNYPDLKLIQKNILELSSEQDGFYDYVLEHTCFCAIPREQRRDYMESAHRILKENGQIFGLFYRFDPPDQDGPPYSLSMEELEQAFDGLFTLEENFIPKRSHGRRTQRELFIRLKKIND</sequence>
<protein>
    <submittedName>
        <fullName evidence="5">Methyltransferase domain-containing protein</fullName>
    </submittedName>
</protein>
<proteinExistence type="predicted"/>
<dbReference type="Pfam" id="PF05724">
    <property type="entry name" value="TPMT"/>
    <property type="match status" value="1"/>
</dbReference>
<dbReference type="InterPro" id="IPR008854">
    <property type="entry name" value="TPMT"/>
</dbReference>
<evidence type="ECO:0000256" key="1">
    <source>
        <dbReference type="ARBA" id="ARBA00022553"/>
    </source>
</evidence>
<name>A0ABY7VQ32_9BACT</name>
<dbReference type="InterPro" id="IPR029063">
    <property type="entry name" value="SAM-dependent_MTases_sf"/>
</dbReference>
<keyword evidence="6" id="KW-1185">Reference proteome</keyword>
<dbReference type="PANTHER" id="PTHR32183:SF6">
    <property type="entry name" value="CYSTEINE SULFINATE DESULFINASE_CYSTEINE DESULFURASE AND RELATED ENZYMES"/>
    <property type="match status" value="1"/>
</dbReference>
<dbReference type="Proteomes" id="UP001214250">
    <property type="component" value="Chromosome 1"/>
</dbReference>
<keyword evidence="2 5" id="KW-0489">Methyltransferase</keyword>
<dbReference type="SUPFAM" id="SSF53335">
    <property type="entry name" value="S-adenosyl-L-methionine-dependent methyltransferases"/>
    <property type="match status" value="1"/>
</dbReference>
<dbReference type="PROSITE" id="PS51585">
    <property type="entry name" value="SAM_MT_TPMT"/>
    <property type="match status" value="1"/>
</dbReference>
<evidence type="ECO:0000256" key="3">
    <source>
        <dbReference type="ARBA" id="ARBA00022679"/>
    </source>
</evidence>
<evidence type="ECO:0000313" key="5">
    <source>
        <dbReference type="EMBL" id="WDE96290.1"/>
    </source>
</evidence>
<evidence type="ECO:0000256" key="4">
    <source>
        <dbReference type="ARBA" id="ARBA00022691"/>
    </source>
</evidence>
<keyword evidence="3" id="KW-0808">Transferase</keyword>
<evidence type="ECO:0000256" key="2">
    <source>
        <dbReference type="ARBA" id="ARBA00022603"/>
    </source>
</evidence>